<gene>
    <name evidence="2" type="ORF">ECLFYP2_01904</name>
</gene>
<name>A0A6N3AAT3_ENTCA</name>
<dbReference type="InterPro" id="IPR047665">
    <property type="entry name" value="ComGG_streptococcus-type"/>
</dbReference>
<keyword evidence="1" id="KW-1133">Transmembrane helix</keyword>
<evidence type="ECO:0000313" key="2">
    <source>
        <dbReference type="EMBL" id="VYT89505.1"/>
    </source>
</evidence>
<dbReference type="RefSeq" id="WP_421757975.1">
    <property type="nucleotide sequence ID" value="NZ_CACRTX010000007.1"/>
</dbReference>
<sequence length="123" mass="14354">MDNGKFTHKRRHKGGILLTALLFVQLLSLMLLLVLENSRTTALFYTKTIETYEARIMSELFHAGFLQNELADQGSRLYNVGKLTYERQGQLLQIECHVKSRRFTFTFLLPEEEPEIDTDDQEE</sequence>
<evidence type="ECO:0008006" key="3">
    <source>
        <dbReference type="Google" id="ProtNLM"/>
    </source>
</evidence>
<feature type="transmembrane region" description="Helical" evidence="1">
    <location>
        <begin position="15"/>
        <end position="35"/>
    </location>
</feature>
<dbReference type="AlphaFoldDB" id="A0A6N3AAT3"/>
<protein>
    <recommendedName>
        <fullName evidence="3">Competence protein ComGG</fullName>
    </recommendedName>
</protein>
<keyword evidence="1" id="KW-0472">Membrane</keyword>
<keyword evidence="1" id="KW-0812">Transmembrane</keyword>
<proteinExistence type="predicted"/>
<reference evidence="2" key="1">
    <citation type="submission" date="2019-11" db="EMBL/GenBank/DDBJ databases">
        <authorList>
            <person name="Feng L."/>
        </authorList>
    </citation>
    <scope>NUCLEOTIDE SEQUENCE</scope>
    <source>
        <strain evidence="2">ECasseliflavusLFYP2</strain>
    </source>
</reference>
<organism evidence="2">
    <name type="scientific">Enterococcus casseliflavus</name>
    <name type="common">Enterococcus flavescens</name>
    <dbReference type="NCBI Taxonomy" id="37734"/>
    <lineage>
        <taxon>Bacteria</taxon>
        <taxon>Bacillati</taxon>
        <taxon>Bacillota</taxon>
        <taxon>Bacilli</taxon>
        <taxon>Lactobacillales</taxon>
        <taxon>Enterococcaceae</taxon>
        <taxon>Enterococcus</taxon>
    </lineage>
</organism>
<accession>A0A6N3AAT3</accession>
<evidence type="ECO:0000256" key="1">
    <source>
        <dbReference type="SAM" id="Phobius"/>
    </source>
</evidence>
<dbReference type="EMBL" id="CACRTX010000007">
    <property type="protein sequence ID" value="VYT89505.1"/>
    <property type="molecule type" value="Genomic_DNA"/>
</dbReference>
<dbReference type="NCBIfam" id="NF041014">
    <property type="entry name" value="pilin_ComGG_2"/>
    <property type="match status" value="1"/>
</dbReference>